<dbReference type="InterPro" id="IPR029033">
    <property type="entry name" value="His_PPase_superfam"/>
</dbReference>
<dbReference type="InterPro" id="IPR051695">
    <property type="entry name" value="Phosphoglycerate_Mutase"/>
</dbReference>
<dbReference type="Pfam" id="PF00300">
    <property type="entry name" value="His_Phos_1"/>
    <property type="match status" value="1"/>
</dbReference>
<dbReference type="Gene3D" id="3.40.50.1240">
    <property type="entry name" value="Phosphoglycerate mutase-like"/>
    <property type="match status" value="1"/>
</dbReference>
<evidence type="ECO:0000313" key="2">
    <source>
        <dbReference type="EMBL" id="EQD44336.1"/>
    </source>
</evidence>
<accession>T0Z8K8</accession>
<dbReference type="GO" id="GO:0005829">
    <property type="term" value="C:cytosol"/>
    <property type="evidence" value="ECO:0007669"/>
    <property type="project" value="TreeGrafter"/>
</dbReference>
<feature type="non-terminal residue" evidence="2">
    <location>
        <position position="206"/>
    </location>
</feature>
<name>T0Z8K8_9ZZZZ</name>
<evidence type="ECO:0000256" key="1">
    <source>
        <dbReference type="ARBA" id="ARBA00022801"/>
    </source>
</evidence>
<dbReference type="SMART" id="SM00855">
    <property type="entry name" value="PGAM"/>
    <property type="match status" value="1"/>
</dbReference>
<dbReference type="PROSITE" id="PS00175">
    <property type="entry name" value="PG_MUTASE"/>
    <property type="match status" value="1"/>
</dbReference>
<gene>
    <name evidence="2" type="ORF">B1B_13559</name>
</gene>
<dbReference type="InterPro" id="IPR001345">
    <property type="entry name" value="PG/BPGM_mutase_AS"/>
</dbReference>
<reference evidence="2" key="1">
    <citation type="submission" date="2013-08" db="EMBL/GenBank/DDBJ databases">
        <authorList>
            <person name="Mendez C."/>
            <person name="Richter M."/>
            <person name="Ferrer M."/>
            <person name="Sanchez J."/>
        </authorList>
    </citation>
    <scope>NUCLEOTIDE SEQUENCE</scope>
</reference>
<dbReference type="PANTHER" id="PTHR46517:SF1">
    <property type="entry name" value="FRUCTOSE-2,6-BISPHOSPHATASE TIGAR"/>
    <property type="match status" value="1"/>
</dbReference>
<dbReference type="SUPFAM" id="SSF53254">
    <property type="entry name" value="Phosphoglycerate mutase-like"/>
    <property type="match status" value="1"/>
</dbReference>
<dbReference type="PANTHER" id="PTHR46517">
    <property type="entry name" value="FRUCTOSE-2,6-BISPHOSPHATASE TIGAR"/>
    <property type="match status" value="1"/>
</dbReference>
<dbReference type="GO" id="GO:0043456">
    <property type="term" value="P:regulation of pentose-phosphate shunt"/>
    <property type="evidence" value="ECO:0007669"/>
    <property type="project" value="TreeGrafter"/>
</dbReference>
<dbReference type="CDD" id="cd07067">
    <property type="entry name" value="HP_PGM_like"/>
    <property type="match status" value="1"/>
</dbReference>
<keyword evidence="1" id="KW-0378">Hydrolase</keyword>
<sequence>MASRRILVNEDNKMEEGLILTLIRHGETDGNLNRRWQGDTDAGLNDRGRKQVLEVAEKLKNQDFDIIMHSGMRRSFESAAILMDRLKVKEIGMFTALRDRSMGAAENLTSEEVEQKYGFYFTNILSEDVDALPGAETIAHLVSRVDNTRKYLAERYQGKKILAVSHGGFLRMFYREFVDDPHHIRFVNCSYYTVSIRTERTDLIEA</sequence>
<reference evidence="2" key="2">
    <citation type="journal article" date="2014" name="ISME J.">
        <title>Microbial stratification in low pH oxic and suboxic macroscopic growths along an acid mine drainage.</title>
        <authorList>
            <person name="Mendez-Garcia C."/>
            <person name="Mesa V."/>
            <person name="Sprenger R.R."/>
            <person name="Richter M."/>
            <person name="Diez M.S."/>
            <person name="Solano J."/>
            <person name="Bargiela R."/>
            <person name="Golyshina O.V."/>
            <person name="Manteca A."/>
            <person name="Ramos J.L."/>
            <person name="Gallego J.R."/>
            <person name="Llorente I."/>
            <person name="Martins Dos Santos V.A."/>
            <person name="Jensen O.N."/>
            <person name="Pelaez A.I."/>
            <person name="Sanchez J."/>
            <person name="Ferrer M."/>
        </authorList>
    </citation>
    <scope>NUCLEOTIDE SEQUENCE</scope>
</reference>
<organism evidence="2">
    <name type="scientific">mine drainage metagenome</name>
    <dbReference type="NCBI Taxonomy" id="410659"/>
    <lineage>
        <taxon>unclassified sequences</taxon>
        <taxon>metagenomes</taxon>
        <taxon>ecological metagenomes</taxon>
    </lineage>
</organism>
<dbReference type="EMBL" id="AUZY01008928">
    <property type="protein sequence ID" value="EQD44336.1"/>
    <property type="molecule type" value="Genomic_DNA"/>
</dbReference>
<dbReference type="GO" id="GO:0045820">
    <property type="term" value="P:negative regulation of glycolytic process"/>
    <property type="evidence" value="ECO:0007669"/>
    <property type="project" value="TreeGrafter"/>
</dbReference>
<dbReference type="GO" id="GO:0004331">
    <property type="term" value="F:fructose-2,6-bisphosphate 2-phosphatase activity"/>
    <property type="evidence" value="ECO:0007669"/>
    <property type="project" value="TreeGrafter"/>
</dbReference>
<dbReference type="InterPro" id="IPR013078">
    <property type="entry name" value="His_Pase_superF_clade-1"/>
</dbReference>
<comment type="caution">
    <text evidence="2">The sequence shown here is derived from an EMBL/GenBank/DDBJ whole genome shotgun (WGS) entry which is preliminary data.</text>
</comment>
<proteinExistence type="predicted"/>
<protein>
    <submittedName>
        <fullName evidence="2">Phosphoglycerate mutase 2</fullName>
    </submittedName>
</protein>
<dbReference type="AlphaFoldDB" id="T0Z8K8"/>